<dbReference type="Proteomes" id="UP000439903">
    <property type="component" value="Unassembled WGS sequence"/>
</dbReference>
<proteinExistence type="predicted"/>
<feature type="region of interest" description="Disordered" evidence="1">
    <location>
        <begin position="13"/>
        <end position="44"/>
    </location>
</feature>
<protein>
    <submittedName>
        <fullName evidence="2">Uncharacterized protein</fullName>
    </submittedName>
</protein>
<name>A0A8H3XET0_GIGMA</name>
<reference evidence="2 3" key="1">
    <citation type="journal article" date="2019" name="Environ. Microbiol.">
        <title>At the nexus of three kingdoms: the genome of the mycorrhizal fungus Gigaspora margarita provides insights into plant, endobacterial and fungal interactions.</title>
        <authorList>
            <person name="Venice F."/>
            <person name="Ghignone S."/>
            <person name="Salvioli di Fossalunga A."/>
            <person name="Amselem J."/>
            <person name="Novero M."/>
            <person name="Xianan X."/>
            <person name="Sedzielewska Toro K."/>
            <person name="Morin E."/>
            <person name="Lipzen A."/>
            <person name="Grigoriev I.V."/>
            <person name="Henrissat B."/>
            <person name="Martin F.M."/>
            <person name="Bonfante P."/>
        </authorList>
    </citation>
    <scope>NUCLEOTIDE SEQUENCE [LARGE SCALE GENOMIC DNA]</scope>
    <source>
        <strain evidence="2 3">BEG34</strain>
    </source>
</reference>
<sequence length="110" mass="12763">MVIGSAYITDFFDKDNSDQDDESSEGSSLNESHQILESKESDLDNERCQDAEIIEYKDVKNIKDAIKRTENLIQNENPQKIELAWYQSVVEYLHLLQTGKKKEIQIKLLL</sequence>
<keyword evidence="3" id="KW-1185">Reference proteome</keyword>
<accession>A0A8H3XET0</accession>
<organism evidence="2 3">
    <name type="scientific">Gigaspora margarita</name>
    <dbReference type="NCBI Taxonomy" id="4874"/>
    <lineage>
        <taxon>Eukaryota</taxon>
        <taxon>Fungi</taxon>
        <taxon>Fungi incertae sedis</taxon>
        <taxon>Mucoromycota</taxon>
        <taxon>Glomeromycotina</taxon>
        <taxon>Glomeromycetes</taxon>
        <taxon>Diversisporales</taxon>
        <taxon>Gigasporaceae</taxon>
        <taxon>Gigaspora</taxon>
    </lineage>
</organism>
<dbReference type="OrthoDB" id="10424738at2759"/>
<evidence type="ECO:0000313" key="3">
    <source>
        <dbReference type="Proteomes" id="UP000439903"/>
    </source>
</evidence>
<evidence type="ECO:0000313" key="2">
    <source>
        <dbReference type="EMBL" id="KAF0447598.1"/>
    </source>
</evidence>
<evidence type="ECO:0000256" key="1">
    <source>
        <dbReference type="SAM" id="MobiDB-lite"/>
    </source>
</evidence>
<comment type="caution">
    <text evidence="2">The sequence shown here is derived from an EMBL/GenBank/DDBJ whole genome shotgun (WGS) entry which is preliminary data.</text>
</comment>
<gene>
    <name evidence="2" type="ORF">F8M41_002769</name>
</gene>
<feature type="compositionally biased region" description="Basic and acidic residues" evidence="1">
    <location>
        <begin position="34"/>
        <end position="44"/>
    </location>
</feature>
<dbReference type="EMBL" id="WTPW01001237">
    <property type="protein sequence ID" value="KAF0447598.1"/>
    <property type="molecule type" value="Genomic_DNA"/>
</dbReference>
<dbReference type="AlphaFoldDB" id="A0A8H3XET0"/>